<proteinExistence type="predicted"/>
<protein>
    <submittedName>
        <fullName evidence="1">Uncharacterized protein</fullName>
    </submittedName>
</protein>
<dbReference type="EMBL" id="BK016093">
    <property type="protein sequence ID" value="DAF94515.1"/>
    <property type="molecule type" value="Genomic_DNA"/>
</dbReference>
<name>A0A8S5UJA4_9CAUD</name>
<accession>A0A8S5UJA4</accession>
<reference evidence="1" key="1">
    <citation type="journal article" date="2021" name="Proc. Natl. Acad. Sci. U.S.A.">
        <title>A Catalog of Tens of Thousands of Viruses from Human Metagenomes Reveals Hidden Associations with Chronic Diseases.</title>
        <authorList>
            <person name="Tisza M.J."/>
            <person name="Buck C.B."/>
        </authorList>
    </citation>
    <scope>NUCLEOTIDE SEQUENCE</scope>
    <source>
        <strain evidence="1">CtTDf8</strain>
    </source>
</reference>
<evidence type="ECO:0000313" key="1">
    <source>
        <dbReference type="EMBL" id="DAF94515.1"/>
    </source>
</evidence>
<sequence>MPPDKNGCCNTVTHETPFLHAYIRVYILREEYPIK</sequence>
<organism evidence="1">
    <name type="scientific">Siphoviridae sp. ctTDf8</name>
    <dbReference type="NCBI Taxonomy" id="2825517"/>
    <lineage>
        <taxon>Viruses</taxon>
        <taxon>Duplodnaviria</taxon>
        <taxon>Heunggongvirae</taxon>
        <taxon>Uroviricota</taxon>
        <taxon>Caudoviricetes</taxon>
    </lineage>
</organism>